<dbReference type="Pfam" id="PF21938">
    <property type="entry name" value="CAP_N"/>
    <property type="match status" value="1"/>
</dbReference>
<dbReference type="InterPro" id="IPR006599">
    <property type="entry name" value="CARP_motif"/>
</dbReference>
<dbReference type="InterPro" id="IPR053950">
    <property type="entry name" value="CAP_N"/>
</dbReference>
<sequence length="539" mass="58038">MPAQGPAEENQLNVQGYNIVTILKRLEAATCRLEDITIFQEEANKAQPLTRDLVLDALLAPSLTDVSDVSKSVSTSTEPHPAKVDAAPAKFVTVFDELIKSHIAPFVDLSKAIDEVVGNSAQELQDAFVEQAKFLGLVSQSKKPLPSDENLQKALAPINTHIEAIGSLKDANRRSNFFNHLNTISEGAPVLGWIVSDTPLSYVPEFKDSAQFWLNRVMKEFKDKDDKHVDWVKAFLSIFDSLRAYVKEYHSSGLAWNPRGITLGESLAAAAAGATNQPQKGSAGGSAPPPPPPPAPPANIFDESSAQPKETSSGGMKAVFSDLNKGENITLGLKKVEKSQMTHKNPALRQLGVSKKPTPPKKPTSLSSTPSGTVKKAKPPRVELVDGAKWIIENLTSENTKEPVIIEAEMQHSVFIGNTDGITVQINGKGNAVSLSETRNTGVVVHSLISGVDVIKSVKFGLQVTGVVPLITIDKSDEGNIYLSKESVEADSSVVTSNTTALNINVPTEEDYEELAVPEQLQHFVRNGKLVSEVVEHAG</sequence>
<dbReference type="GO" id="GO:0035838">
    <property type="term" value="C:growing cell tip"/>
    <property type="evidence" value="ECO:0007669"/>
    <property type="project" value="EnsemblFungi"/>
</dbReference>
<feature type="compositionally biased region" description="Polar residues" evidence="5">
    <location>
        <begin position="302"/>
        <end position="314"/>
    </location>
</feature>
<dbReference type="GO" id="GO:0000935">
    <property type="term" value="C:division septum"/>
    <property type="evidence" value="ECO:0007669"/>
    <property type="project" value="EnsemblFungi"/>
</dbReference>
<dbReference type="AlphaFoldDB" id="A0A2P7YTQ7"/>
<dbReference type="EMBL" id="PYFQ01000003">
    <property type="protein sequence ID" value="PSK39350.1"/>
    <property type="molecule type" value="Genomic_DNA"/>
</dbReference>
<dbReference type="GO" id="GO:0051014">
    <property type="term" value="P:actin filament severing"/>
    <property type="evidence" value="ECO:0007669"/>
    <property type="project" value="EnsemblFungi"/>
</dbReference>
<feature type="region of interest" description="Disordered" evidence="5">
    <location>
        <begin position="270"/>
        <end position="320"/>
    </location>
</feature>
<dbReference type="GO" id="GO:0007265">
    <property type="term" value="P:Ras protein signal transduction"/>
    <property type="evidence" value="ECO:0007669"/>
    <property type="project" value="EnsemblFungi"/>
</dbReference>
<dbReference type="GO" id="GO:0031138">
    <property type="term" value="P:negative regulation of conjugation with cellular fusion"/>
    <property type="evidence" value="ECO:0007669"/>
    <property type="project" value="EnsemblFungi"/>
</dbReference>
<dbReference type="RefSeq" id="XP_024714487.1">
    <property type="nucleotide sequence ID" value="XM_024857351.1"/>
</dbReference>
<comment type="similarity">
    <text evidence="1 4">Belongs to the CAP family.</text>
</comment>
<dbReference type="GO" id="GO:0030833">
    <property type="term" value="P:regulation of actin filament polymerization"/>
    <property type="evidence" value="ECO:0007669"/>
    <property type="project" value="EnsemblFungi"/>
</dbReference>
<dbReference type="PANTHER" id="PTHR10652:SF0">
    <property type="entry name" value="ADENYLYL CYCLASE-ASSOCIATED PROTEIN"/>
    <property type="match status" value="1"/>
</dbReference>
<feature type="region of interest" description="Disordered" evidence="5">
    <location>
        <begin position="339"/>
        <end position="380"/>
    </location>
</feature>
<dbReference type="InterPro" id="IPR036223">
    <property type="entry name" value="CAP_C_sf"/>
</dbReference>
<dbReference type="GO" id="GO:0008179">
    <property type="term" value="F:adenylate cyclase binding"/>
    <property type="evidence" value="ECO:0007669"/>
    <property type="project" value="EnsemblFungi"/>
</dbReference>
<dbReference type="GO" id="GO:0010619">
    <property type="term" value="P:adenylate cyclase-activating glucose-activated G protein-coupled receptor signaling pathway"/>
    <property type="evidence" value="ECO:0007669"/>
    <property type="project" value="EnsemblFungi"/>
</dbReference>
<evidence type="ECO:0000259" key="6">
    <source>
        <dbReference type="PROSITE" id="PS51329"/>
    </source>
</evidence>
<evidence type="ECO:0000256" key="3">
    <source>
        <dbReference type="ARBA" id="ARBA00072052"/>
    </source>
</evidence>
<dbReference type="InterPro" id="IPR017901">
    <property type="entry name" value="C-CAP_CF_C-like"/>
</dbReference>
<name>A0A2P7YTQ7_9ASCO</name>
<protein>
    <recommendedName>
        <fullName evidence="3 4">Adenylyl cyclase-associated protein</fullName>
    </recommendedName>
</protein>
<dbReference type="GO" id="GO:0042802">
    <property type="term" value="F:identical protein binding"/>
    <property type="evidence" value="ECO:0007669"/>
    <property type="project" value="EnsemblFungi"/>
</dbReference>
<dbReference type="OrthoDB" id="77251at2759"/>
<dbReference type="PROSITE" id="PS01088">
    <property type="entry name" value="CAP_1"/>
    <property type="match status" value="1"/>
</dbReference>
<proteinExistence type="inferred from homology"/>
<dbReference type="GO" id="GO:0046579">
    <property type="term" value="P:positive regulation of Ras protein signal transduction"/>
    <property type="evidence" value="ECO:0007669"/>
    <property type="project" value="EnsemblFungi"/>
</dbReference>
<dbReference type="GO" id="GO:0090141">
    <property type="term" value="P:positive regulation of mitochondrial fission"/>
    <property type="evidence" value="ECO:0007669"/>
    <property type="project" value="EnsemblFungi"/>
</dbReference>
<comment type="caution">
    <text evidence="7">The sequence shown here is derived from an EMBL/GenBank/DDBJ whole genome shotgun (WGS) entry which is preliminary data.</text>
</comment>
<dbReference type="GO" id="GO:0030308">
    <property type="term" value="P:negative regulation of cell growth"/>
    <property type="evidence" value="ECO:0007669"/>
    <property type="project" value="EnsemblFungi"/>
</dbReference>
<dbReference type="STRING" id="418784.A0A2P7YTQ7"/>
<dbReference type="Pfam" id="PF01213">
    <property type="entry name" value="CAP_N-CM"/>
    <property type="match status" value="1"/>
</dbReference>
<dbReference type="SMART" id="SM00673">
    <property type="entry name" value="CARP"/>
    <property type="match status" value="2"/>
</dbReference>
<dbReference type="InterPro" id="IPR013912">
    <property type="entry name" value="Adenylate_cyclase-assoc_CAP_C"/>
</dbReference>
<evidence type="ECO:0000256" key="1">
    <source>
        <dbReference type="ARBA" id="ARBA00007659"/>
    </source>
</evidence>
<evidence type="ECO:0000256" key="5">
    <source>
        <dbReference type="SAM" id="MobiDB-lite"/>
    </source>
</evidence>
<feature type="compositionally biased region" description="Low complexity" evidence="5">
    <location>
        <begin position="363"/>
        <end position="373"/>
    </location>
</feature>
<evidence type="ECO:0000256" key="2">
    <source>
        <dbReference type="ARBA" id="ARBA00054756"/>
    </source>
</evidence>
<dbReference type="FunFam" id="1.25.40.330:FF:000001">
    <property type="entry name" value="Adenylyl cyclase-associated protein"/>
    <property type="match status" value="1"/>
</dbReference>
<dbReference type="InterPro" id="IPR016098">
    <property type="entry name" value="CAP/MinC_C"/>
</dbReference>
<comment type="function">
    <text evidence="2">The N-terminal domain binds to adenylyl cyclase, thereby enabling adenylyl cyclase to be activated by upstream regulatory signals, such as Ras. The C-terminal domain is required for normal cellular morphology and growth control.</text>
</comment>
<dbReference type="InterPro" id="IPR036222">
    <property type="entry name" value="CAP_N_sf"/>
</dbReference>
<dbReference type="GeneID" id="36565350"/>
<dbReference type="PROSITE" id="PS51329">
    <property type="entry name" value="C_CAP_COFACTOR_C"/>
    <property type="match status" value="1"/>
</dbReference>
<dbReference type="GO" id="GO:0030042">
    <property type="term" value="P:actin filament depolymerization"/>
    <property type="evidence" value="ECO:0007669"/>
    <property type="project" value="EnsemblFungi"/>
</dbReference>
<dbReference type="VEuPathDB" id="FungiDB:C7M61_001960"/>
<keyword evidence="8" id="KW-1185">Reference proteome</keyword>
<dbReference type="PANTHER" id="PTHR10652">
    <property type="entry name" value="ADENYLYL CYCLASE-ASSOCIATED PROTEIN"/>
    <property type="match status" value="1"/>
</dbReference>
<feature type="domain" description="C-CAP/cofactor C-like" evidence="6">
    <location>
        <begin position="379"/>
        <end position="517"/>
    </location>
</feature>
<organism evidence="7 8">
    <name type="scientific">Candidozyma pseudohaemuli</name>
    <dbReference type="NCBI Taxonomy" id="418784"/>
    <lineage>
        <taxon>Eukaryota</taxon>
        <taxon>Fungi</taxon>
        <taxon>Dikarya</taxon>
        <taxon>Ascomycota</taxon>
        <taxon>Saccharomycotina</taxon>
        <taxon>Pichiomycetes</taxon>
        <taxon>Metschnikowiaceae</taxon>
        <taxon>Candidozyma</taxon>
    </lineage>
</organism>
<dbReference type="Pfam" id="PF08603">
    <property type="entry name" value="CAP_C"/>
    <property type="match status" value="1"/>
</dbReference>
<dbReference type="GO" id="GO:0030479">
    <property type="term" value="C:actin cortical patch"/>
    <property type="evidence" value="ECO:0007669"/>
    <property type="project" value="EnsemblFungi"/>
</dbReference>
<dbReference type="InterPro" id="IPR001837">
    <property type="entry name" value="Adenylate_cyclase-assoc_CAP"/>
</dbReference>
<dbReference type="SUPFAM" id="SSF101278">
    <property type="entry name" value="N-terminal domain of adenylylcyclase associated protein, CAP"/>
    <property type="match status" value="1"/>
</dbReference>
<dbReference type="Gene3D" id="1.25.40.330">
    <property type="entry name" value="Adenylate cyclase-associated CAP, N-terminal domain"/>
    <property type="match status" value="1"/>
</dbReference>
<evidence type="ECO:0000313" key="7">
    <source>
        <dbReference type="EMBL" id="PSK39350.1"/>
    </source>
</evidence>
<feature type="compositionally biased region" description="Pro residues" evidence="5">
    <location>
        <begin position="287"/>
        <end position="297"/>
    </location>
</feature>
<dbReference type="GO" id="GO:0003779">
    <property type="term" value="F:actin binding"/>
    <property type="evidence" value="ECO:0007669"/>
    <property type="project" value="EnsemblFungi"/>
</dbReference>
<dbReference type="GO" id="GO:0019933">
    <property type="term" value="P:cAMP-mediated signaling"/>
    <property type="evidence" value="ECO:0007669"/>
    <property type="project" value="TreeGrafter"/>
</dbReference>
<reference evidence="7 8" key="1">
    <citation type="submission" date="2018-03" db="EMBL/GenBank/DDBJ databases">
        <title>Candida pseudohaemulonii genome assembly and annotation.</title>
        <authorList>
            <person name="Munoz J.F."/>
            <person name="Gade L.G."/>
            <person name="Chow N.A."/>
            <person name="Litvintseva A.P."/>
            <person name="Loparev V.N."/>
            <person name="Cuomo C.A."/>
        </authorList>
    </citation>
    <scope>NUCLEOTIDE SEQUENCE [LARGE SCALE GENOMIC DNA]</scope>
    <source>
        <strain evidence="7 8">B12108</strain>
    </source>
</reference>
<evidence type="ECO:0000256" key="4">
    <source>
        <dbReference type="RuleBase" id="RU000647"/>
    </source>
</evidence>
<dbReference type="Proteomes" id="UP000241107">
    <property type="component" value="Unassembled WGS sequence"/>
</dbReference>
<dbReference type="Gene3D" id="2.160.20.70">
    <property type="match status" value="1"/>
</dbReference>
<dbReference type="GO" id="GO:0030836">
    <property type="term" value="P:positive regulation of actin filament depolymerization"/>
    <property type="evidence" value="ECO:0007669"/>
    <property type="project" value="EnsemblFungi"/>
</dbReference>
<dbReference type="InterPro" id="IPR013992">
    <property type="entry name" value="Adenylate_cyclase-assoc_CAP_N"/>
</dbReference>
<evidence type="ECO:0000313" key="8">
    <source>
        <dbReference type="Proteomes" id="UP000241107"/>
    </source>
</evidence>
<accession>A0A2P7YTQ7</accession>
<dbReference type="SUPFAM" id="SSF69340">
    <property type="entry name" value="C-terminal domain of adenylylcyclase associated protein"/>
    <property type="match status" value="1"/>
</dbReference>
<dbReference type="InterPro" id="IPR018106">
    <property type="entry name" value="CAP_CS_N"/>
</dbReference>
<gene>
    <name evidence="7" type="ORF">C7M61_001960</name>
</gene>